<keyword evidence="2" id="KW-1185">Reference proteome</keyword>
<protein>
    <submittedName>
        <fullName evidence="1">Uncharacterized protein</fullName>
    </submittedName>
</protein>
<evidence type="ECO:0000313" key="1">
    <source>
        <dbReference type="EMBL" id="KAF1958877.1"/>
    </source>
</evidence>
<sequence>MPTGQSERWDEIEVLPSKILQCCTPSKHHAHASQTSLGTMKQDQYPGRNLMPKYSRYEEDSTVVLPSHSLIRLSYSGVTNSNVNVQMKLRFWLGHINFVQNSGSGTHMSGVWHTCSSGIQVQSTRLSDESLVMIHGHLGLGCCFLNVKLDMRPTCDHGSSGMPNQLRNMCIV</sequence>
<dbReference type="EMBL" id="ML976986">
    <property type="protein sequence ID" value="KAF1958877.1"/>
    <property type="molecule type" value="Genomic_DNA"/>
</dbReference>
<proteinExistence type="predicted"/>
<accession>A0A6A5UCN5</accession>
<evidence type="ECO:0000313" key="2">
    <source>
        <dbReference type="Proteomes" id="UP000800035"/>
    </source>
</evidence>
<organism evidence="1 2">
    <name type="scientific">Byssothecium circinans</name>
    <dbReference type="NCBI Taxonomy" id="147558"/>
    <lineage>
        <taxon>Eukaryota</taxon>
        <taxon>Fungi</taxon>
        <taxon>Dikarya</taxon>
        <taxon>Ascomycota</taxon>
        <taxon>Pezizomycotina</taxon>
        <taxon>Dothideomycetes</taxon>
        <taxon>Pleosporomycetidae</taxon>
        <taxon>Pleosporales</taxon>
        <taxon>Massarineae</taxon>
        <taxon>Massarinaceae</taxon>
        <taxon>Byssothecium</taxon>
    </lineage>
</organism>
<dbReference type="Proteomes" id="UP000800035">
    <property type="component" value="Unassembled WGS sequence"/>
</dbReference>
<dbReference type="AlphaFoldDB" id="A0A6A5UCN5"/>
<name>A0A6A5UCN5_9PLEO</name>
<reference evidence="1" key="1">
    <citation type="journal article" date="2020" name="Stud. Mycol.">
        <title>101 Dothideomycetes genomes: a test case for predicting lifestyles and emergence of pathogens.</title>
        <authorList>
            <person name="Haridas S."/>
            <person name="Albert R."/>
            <person name="Binder M."/>
            <person name="Bloem J."/>
            <person name="Labutti K."/>
            <person name="Salamov A."/>
            <person name="Andreopoulos B."/>
            <person name="Baker S."/>
            <person name="Barry K."/>
            <person name="Bills G."/>
            <person name="Bluhm B."/>
            <person name="Cannon C."/>
            <person name="Castanera R."/>
            <person name="Culley D."/>
            <person name="Daum C."/>
            <person name="Ezra D."/>
            <person name="Gonzalez J."/>
            <person name="Henrissat B."/>
            <person name="Kuo A."/>
            <person name="Liang C."/>
            <person name="Lipzen A."/>
            <person name="Lutzoni F."/>
            <person name="Magnuson J."/>
            <person name="Mondo S."/>
            <person name="Nolan M."/>
            <person name="Ohm R."/>
            <person name="Pangilinan J."/>
            <person name="Park H.-J."/>
            <person name="Ramirez L."/>
            <person name="Alfaro M."/>
            <person name="Sun H."/>
            <person name="Tritt A."/>
            <person name="Yoshinaga Y."/>
            <person name="Zwiers L.-H."/>
            <person name="Turgeon B."/>
            <person name="Goodwin S."/>
            <person name="Spatafora J."/>
            <person name="Crous P."/>
            <person name="Grigoriev I."/>
        </authorList>
    </citation>
    <scope>NUCLEOTIDE SEQUENCE</scope>
    <source>
        <strain evidence="1">CBS 675.92</strain>
    </source>
</reference>
<gene>
    <name evidence="1" type="ORF">CC80DRAFT_21582</name>
</gene>